<dbReference type="Pfam" id="PF03478">
    <property type="entry name" value="Beta-prop_KIB1-4"/>
    <property type="match status" value="2"/>
</dbReference>
<sequence>MVLHEDQEKEDGSSCFPPGFRTTAAYAVQFSDVEGRRNPTLVDPCNDSVHEIPNSGVIDAMRGNKRCVACTGTNWFLVLDEVTRECFLTTLFTTAPPPSKESVAVVPLPPMPPEDPPKQLDFLFNCALSAPSPTAPAAGCVVVLGLAGETYLRYCRLGDDAWSQLDVTFDDYAFFDGAVACHGGRIYATTTGSYSVVVDATAAPAPAARRVKIPGPFPSNHPTRPYLVGTDDGGAGAGDLYFVRPYFFGFPEEVVGVDVCRWDPSRGAWRQVDGIGDVTLFVGRNSVAVSPATEAGTEPNTVHVLRSRHDGVRIFTFSMDDMTIRCTFVGIDEDCDEYDDDETTPAPETSAYWSIPSDGRFKFELPRQGGSQGDGQEKSISRPDPTTSECPRQWSSLPTDLLAKHVVPKLSFMDFLHLKSVCKDWSGISTPIRDTKAWPLLVAPAKPTSGGSLDIFDPVTKNKYTLSVHVPSVTAPDDSASLMLHCSKNGWLLVSRGHYSFFLMNPFKRGDDAIVALPPVHDLFYFKGISFCSTPGSHDFMVMIVEALQDYDIVTVRTWRPGQVSWGQQTDFDCEVRFRLATHNPLFLDGEFYCLARDGKLGALDPKTMAWRVLDVLEPIVPESFATGKEGLSAFLAEWKGEVVVVLRYTDVEDPIDIFRLDRERMAWSKVEELEDGAVFWDRKQVSLRPSWSLAQSFSCNKLYEPTFTETDDGVRECIFYSLDTKEYSNGSYSLYGLKEPINALWFQPNLDDY</sequence>
<organism evidence="3 4">
    <name type="scientific">Urochloa decumbens</name>
    <dbReference type="NCBI Taxonomy" id="240449"/>
    <lineage>
        <taxon>Eukaryota</taxon>
        <taxon>Viridiplantae</taxon>
        <taxon>Streptophyta</taxon>
        <taxon>Embryophyta</taxon>
        <taxon>Tracheophyta</taxon>
        <taxon>Spermatophyta</taxon>
        <taxon>Magnoliopsida</taxon>
        <taxon>Liliopsida</taxon>
        <taxon>Poales</taxon>
        <taxon>Poaceae</taxon>
        <taxon>PACMAD clade</taxon>
        <taxon>Panicoideae</taxon>
        <taxon>Panicodae</taxon>
        <taxon>Paniceae</taxon>
        <taxon>Melinidinae</taxon>
        <taxon>Urochloa</taxon>
    </lineage>
</organism>
<reference evidence="4" key="1">
    <citation type="submission" date="2024-06" db="EMBL/GenBank/DDBJ databases">
        <authorList>
            <person name="Ryan C."/>
        </authorList>
    </citation>
    <scope>NUCLEOTIDE SEQUENCE [LARGE SCALE GENOMIC DNA]</scope>
</reference>
<feature type="compositionally biased region" description="Polar residues" evidence="1">
    <location>
        <begin position="384"/>
        <end position="393"/>
    </location>
</feature>
<evidence type="ECO:0000313" key="3">
    <source>
        <dbReference type="EMBL" id="CAL5057809.1"/>
    </source>
</evidence>
<dbReference type="EMBL" id="OZ075114">
    <property type="protein sequence ID" value="CAL5057809.1"/>
    <property type="molecule type" value="Genomic_DNA"/>
</dbReference>
<dbReference type="PANTHER" id="PTHR33127">
    <property type="entry name" value="TRANSMEMBRANE PROTEIN"/>
    <property type="match status" value="1"/>
</dbReference>
<evidence type="ECO:0000313" key="4">
    <source>
        <dbReference type="Proteomes" id="UP001497457"/>
    </source>
</evidence>
<feature type="domain" description="KIB1-4 beta-propeller" evidence="2">
    <location>
        <begin position="473"/>
        <end position="688"/>
    </location>
</feature>
<evidence type="ECO:0000259" key="2">
    <source>
        <dbReference type="Pfam" id="PF03478"/>
    </source>
</evidence>
<dbReference type="AlphaFoldDB" id="A0ABC9EGP0"/>
<dbReference type="Proteomes" id="UP001497457">
    <property type="component" value="Chromosome 4rd"/>
</dbReference>
<proteinExistence type="predicted"/>
<feature type="region of interest" description="Disordered" evidence="1">
    <location>
        <begin position="363"/>
        <end position="393"/>
    </location>
</feature>
<evidence type="ECO:0000256" key="1">
    <source>
        <dbReference type="SAM" id="MobiDB-lite"/>
    </source>
</evidence>
<protein>
    <recommendedName>
        <fullName evidence="2">KIB1-4 beta-propeller domain-containing protein</fullName>
    </recommendedName>
</protein>
<feature type="domain" description="KIB1-4 beta-propeller" evidence="2">
    <location>
        <begin position="63"/>
        <end position="310"/>
    </location>
</feature>
<dbReference type="PANTHER" id="PTHR33127:SF97">
    <property type="entry name" value="OS08G0448300 PROTEIN"/>
    <property type="match status" value="1"/>
</dbReference>
<keyword evidence="4" id="KW-1185">Reference proteome</keyword>
<dbReference type="InterPro" id="IPR005174">
    <property type="entry name" value="KIB1-4_b-propeller"/>
</dbReference>
<name>A0ABC9EGP0_9POAL</name>
<accession>A0ABC9EGP0</accession>
<reference evidence="3 4" key="2">
    <citation type="submission" date="2024-10" db="EMBL/GenBank/DDBJ databases">
        <authorList>
            <person name="Ryan C."/>
        </authorList>
    </citation>
    <scope>NUCLEOTIDE SEQUENCE [LARGE SCALE GENOMIC DNA]</scope>
</reference>
<gene>
    <name evidence="3" type="ORF">URODEC1_LOCUS95861</name>
</gene>